<accession>A0AC61RUY5</accession>
<keyword evidence="2" id="KW-1185">Reference proteome</keyword>
<gene>
    <name evidence="1" type="ORF">E5329_13325</name>
</gene>
<protein>
    <submittedName>
        <fullName evidence="1">PadR family transcriptional regulator</fullName>
    </submittedName>
</protein>
<evidence type="ECO:0000313" key="1">
    <source>
        <dbReference type="EMBL" id="TGY95702.1"/>
    </source>
</evidence>
<dbReference type="Proteomes" id="UP000304953">
    <property type="component" value="Unassembled WGS sequence"/>
</dbReference>
<sequence>MDAHIRKVYVPMTETSFYILLCLQEERHGYGIVRQVEALTQGELRISPGTMYGSLSKMEKDRLIQFVREEEKRKIYCITDLGKQVLELEMKRIQRLHRNITELQKNKKREISRNQYR</sequence>
<proteinExistence type="predicted"/>
<dbReference type="EMBL" id="SRYA01000025">
    <property type="protein sequence ID" value="TGY95702.1"/>
    <property type="molecule type" value="Genomic_DNA"/>
</dbReference>
<organism evidence="1 2">
    <name type="scientific">Petralouisia muris</name>
    <dbReference type="NCBI Taxonomy" id="3032872"/>
    <lineage>
        <taxon>Bacteria</taxon>
        <taxon>Bacillati</taxon>
        <taxon>Bacillota</taxon>
        <taxon>Clostridia</taxon>
        <taxon>Lachnospirales</taxon>
        <taxon>Lachnospiraceae</taxon>
        <taxon>Petralouisia</taxon>
    </lineage>
</organism>
<comment type="caution">
    <text evidence="1">The sequence shown here is derived from an EMBL/GenBank/DDBJ whole genome shotgun (WGS) entry which is preliminary data.</text>
</comment>
<evidence type="ECO:0000313" key="2">
    <source>
        <dbReference type="Proteomes" id="UP000304953"/>
    </source>
</evidence>
<reference evidence="1" key="1">
    <citation type="submission" date="2019-04" db="EMBL/GenBank/DDBJ databases">
        <title>Microbes associate with the intestines of laboratory mice.</title>
        <authorList>
            <person name="Navarre W."/>
            <person name="Wong E."/>
            <person name="Huang K."/>
            <person name="Tropini C."/>
            <person name="Ng K."/>
            <person name="Yu B."/>
        </authorList>
    </citation>
    <scope>NUCLEOTIDE SEQUENCE</scope>
    <source>
        <strain evidence="1">NM01_1-7b</strain>
    </source>
</reference>
<name>A0AC61RUY5_9FIRM</name>